<accession>A0ABD3HN95</accession>
<evidence type="ECO:0000313" key="2">
    <source>
        <dbReference type="Proteomes" id="UP001633002"/>
    </source>
</evidence>
<dbReference type="Proteomes" id="UP001633002">
    <property type="component" value="Unassembled WGS sequence"/>
</dbReference>
<keyword evidence="2" id="KW-1185">Reference proteome</keyword>
<organism evidence="1 2">
    <name type="scientific">Riccia sorocarpa</name>
    <dbReference type="NCBI Taxonomy" id="122646"/>
    <lineage>
        <taxon>Eukaryota</taxon>
        <taxon>Viridiplantae</taxon>
        <taxon>Streptophyta</taxon>
        <taxon>Embryophyta</taxon>
        <taxon>Marchantiophyta</taxon>
        <taxon>Marchantiopsida</taxon>
        <taxon>Marchantiidae</taxon>
        <taxon>Marchantiales</taxon>
        <taxon>Ricciaceae</taxon>
        <taxon>Riccia</taxon>
    </lineage>
</organism>
<dbReference type="AlphaFoldDB" id="A0ABD3HN95"/>
<evidence type="ECO:0000313" key="1">
    <source>
        <dbReference type="EMBL" id="KAL3691857.1"/>
    </source>
</evidence>
<name>A0ABD3HN95_9MARC</name>
<sequence length="298" mass="34219">MKAKWAKESIEALEGEEGEVITVDREGIMEEIHDFYQTMYKAEQESPAAVTAREELLGLIQNHLSLEESLAILAVPEMQEVESVVFGMKSNKAPGFDGLTMEIVHVCWEFVSGECLKLIQAEWICKRERESGKQYEEYSKEESKKAIVAWRRIVRPKHLGGLGLLTFEARALSLQTKHAIALLDDTQVEWVKIMRRMIRILMLTGSNKLERKQWDSSDALWRKLAQEMEDVMDKAALGKHKVSIWISQTREEEESQSVLVSKIAVRVHQVRMMFTLQRIAERVAPETRGWPENGSCCE</sequence>
<reference evidence="1 2" key="1">
    <citation type="submission" date="2024-09" db="EMBL/GenBank/DDBJ databases">
        <title>Chromosome-scale assembly of Riccia sorocarpa.</title>
        <authorList>
            <person name="Paukszto L."/>
        </authorList>
    </citation>
    <scope>NUCLEOTIDE SEQUENCE [LARGE SCALE GENOMIC DNA]</scope>
    <source>
        <strain evidence="1">LP-2024</strain>
        <tissue evidence="1">Aerial parts of the thallus</tissue>
    </source>
</reference>
<dbReference type="EMBL" id="JBJQOH010000003">
    <property type="protein sequence ID" value="KAL3691857.1"/>
    <property type="molecule type" value="Genomic_DNA"/>
</dbReference>
<proteinExistence type="predicted"/>
<protein>
    <submittedName>
        <fullName evidence="1">Uncharacterized protein</fullName>
    </submittedName>
</protein>
<comment type="caution">
    <text evidence="1">The sequence shown here is derived from an EMBL/GenBank/DDBJ whole genome shotgun (WGS) entry which is preliminary data.</text>
</comment>
<gene>
    <name evidence="1" type="ORF">R1sor_005508</name>
</gene>